<keyword evidence="1" id="KW-0812">Transmembrane</keyword>
<protein>
    <submittedName>
        <fullName evidence="2">Uncharacterized protein</fullName>
    </submittedName>
</protein>
<reference evidence="3" key="1">
    <citation type="journal article" date="2019" name="Int. J. Syst. Evol. Microbiol.">
        <title>The Global Catalogue of Microorganisms (GCM) 10K type strain sequencing project: providing services to taxonomists for standard genome sequencing and annotation.</title>
        <authorList>
            <consortium name="The Broad Institute Genomics Platform"/>
            <consortium name="The Broad Institute Genome Sequencing Center for Infectious Disease"/>
            <person name="Wu L."/>
            <person name="Ma J."/>
        </authorList>
    </citation>
    <scope>NUCLEOTIDE SEQUENCE [LARGE SCALE GENOMIC DNA]</scope>
    <source>
        <strain evidence="3">KCTC 23098</strain>
    </source>
</reference>
<proteinExistence type="predicted"/>
<comment type="caution">
    <text evidence="2">The sequence shown here is derived from an EMBL/GenBank/DDBJ whole genome shotgun (WGS) entry which is preliminary data.</text>
</comment>
<organism evidence="2 3">
    <name type="scientific">Olivibacter jilunii</name>
    <dbReference type="NCBI Taxonomy" id="985016"/>
    <lineage>
        <taxon>Bacteria</taxon>
        <taxon>Pseudomonadati</taxon>
        <taxon>Bacteroidota</taxon>
        <taxon>Sphingobacteriia</taxon>
        <taxon>Sphingobacteriales</taxon>
        <taxon>Sphingobacteriaceae</taxon>
        <taxon>Olivibacter</taxon>
    </lineage>
</organism>
<feature type="transmembrane region" description="Helical" evidence="1">
    <location>
        <begin position="51"/>
        <end position="70"/>
    </location>
</feature>
<dbReference type="RefSeq" id="WP_377609470.1">
    <property type="nucleotide sequence ID" value="NZ_JBHUPA010000002.1"/>
</dbReference>
<feature type="transmembrane region" description="Helical" evidence="1">
    <location>
        <begin position="25"/>
        <end position="45"/>
    </location>
</feature>
<gene>
    <name evidence="2" type="ORF">ACFS6J_06075</name>
</gene>
<keyword evidence="3" id="KW-1185">Reference proteome</keyword>
<sequence>MENQTKMIGYEGGAEAYELTAKENLLIWGLVIAGAIGLLLIYLFWETVSDSIKIGVGLGLVAFVDALISIKRRVRNAKK</sequence>
<evidence type="ECO:0000256" key="1">
    <source>
        <dbReference type="SAM" id="Phobius"/>
    </source>
</evidence>
<accession>A0ABW6AW29</accession>
<evidence type="ECO:0000313" key="3">
    <source>
        <dbReference type="Proteomes" id="UP001597560"/>
    </source>
</evidence>
<keyword evidence="1" id="KW-0472">Membrane</keyword>
<name>A0ABW6AW29_9SPHI</name>
<keyword evidence="1" id="KW-1133">Transmembrane helix</keyword>
<evidence type="ECO:0000313" key="2">
    <source>
        <dbReference type="EMBL" id="MFD2961341.1"/>
    </source>
</evidence>
<dbReference type="Proteomes" id="UP001597560">
    <property type="component" value="Unassembled WGS sequence"/>
</dbReference>
<dbReference type="EMBL" id="JBHUPA010000002">
    <property type="protein sequence ID" value="MFD2961341.1"/>
    <property type="molecule type" value="Genomic_DNA"/>
</dbReference>